<protein>
    <submittedName>
        <fullName evidence="1">Uncharacterized protein</fullName>
    </submittedName>
</protein>
<dbReference type="EMBL" id="REGN01002265">
    <property type="protein sequence ID" value="RNA29195.1"/>
    <property type="molecule type" value="Genomic_DNA"/>
</dbReference>
<organism evidence="1 2">
    <name type="scientific">Brachionus plicatilis</name>
    <name type="common">Marine rotifer</name>
    <name type="synonym">Brachionus muelleri</name>
    <dbReference type="NCBI Taxonomy" id="10195"/>
    <lineage>
        <taxon>Eukaryota</taxon>
        <taxon>Metazoa</taxon>
        <taxon>Spiralia</taxon>
        <taxon>Gnathifera</taxon>
        <taxon>Rotifera</taxon>
        <taxon>Eurotatoria</taxon>
        <taxon>Monogononta</taxon>
        <taxon>Pseudotrocha</taxon>
        <taxon>Ploima</taxon>
        <taxon>Brachionidae</taxon>
        <taxon>Brachionus</taxon>
    </lineage>
</organism>
<reference evidence="1 2" key="1">
    <citation type="journal article" date="2018" name="Sci. Rep.">
        <title>Genomic signatures of local adaptation to the degree of environmental predictability in rotifers.</title>
        <authorList>
            <person name="Franch-Gras L."/>
            <person name="Hahn C."/>
            <person name="Garcia-Roger E.M."/>
            <person name="Carmona M.J."/>
            <person name="Serra M."/>
            <person name="Gomez A."/>
        </authorList>
    </citation>
    <scope>NUCLEOTIDE SEQUENCE [LARGE SCALE GENOMIC DNA]</scope>
    <source>
        <strain evidence="1">HYR1</strain>
    </source>
</reference>
<sequence length="107" mass="13007">MYKIDILFSFIYVNRFIKSNNFIGLTIRKTKKDKIKFLKEKPFKILQFDKNFGTLLISYKDFFQLANEHLENTETYFKLESDQLLDTEIKQDFELKFIKDFIKNSQI</sequence>
<comment type="caution">
    <text evidence="1">The sequence shown here is derived from an EMBL/GenBank/DDBJ whole genome shotgun (WGS) entry which is preliminary data.</text>
</comment>
<dbReference type="AlphaFoldDB" id="A0A3M7S0P2"/>
<dbReference type="OrthoDB" id="10228643at2759"/>
<accession>A0A3M7S0P2</accession>
<evidence type="ECO:0000313" key="1">
    <source>
        <dbReference type="EMBL" id="RNA29195.1"/>
    </source>
</evidence>
<name>A0A3M7S0P2_BRAPC</name>
<evidence type="ECO:0000313" key="2">
    <source>
        <dbReference type="Proteomes" id="UP000276133"/>
    </source>
</evidence>
<keyword evidence="2" id="KW-1185">Reference proteome</keyword>
<proteinExistence type="predicted"/>
<dbReference type="Proteomes" id="UP000276133">
    <property type="component" value="Unassembled WGS sequence"/>
</dbReference>
<gene>
    <name evidence="1" type="ORF">BpHYR1_053418</name>
</gene>